<organism evidence="2 3">
    <name type="scientific">Helicoverpa armigera</name>
    <name type="common">Cotton bollworm</name>
    <name type="synonym">Heliothis armigera</name>
    <dbReference type="NCBI Taxonomy" id="29058"/>
    <lineage>
        <taxon>Eukaryota</taxon>
        <taxon>Metazoa</taxon>
        <taxon>Ecdysozoa</taxon>
        <taxon>Arthropoda</taxon>
        <taxon>Hexapoda</taxon>
        <taxon>Insecta</taxon>
        <taxon>Pterygota</taxon>
        <taxon>Neoptera</taxon>
        <taxon>Endopterygota</taxon>
        <taxon>Lepidoptera</taxon>
        <taxon>Glossata</taxon>
        <taxon>Ditrysia</taxon>
        <taxon>Noctuoidea</taxon>
        <taxon>Noctuidae</taxon>
        <taxon>Heliothinae</taxon>
        <taxon>Helicoverpa</taxon>
    </lineage>
</organism>
<dbReference type="GO" id="GO:0005524">
    <property type="term" value="F:ATP binding"/>
    <property type="evidence" value="ECO:0007669"/>
    <property type="project" value="InterPro"/>
</dbReference>
<dbReference type="GO" id="GO:0006298">
    <property type="term" value="P:mismatch repair"/>
    <property type="evidence" value="ECO:0007669"/>
    <property type="project" value="InterPro"/>
</dbReference>
<keyword evidence="3" id="KW-1185">Reference proteome</keyword>
<dbReference type="InterPro" id="IPR037198">
    <property type="entry name" value="MutL_C_sf"/>
</dbReference>
<dbReference type="EMBL" id="KZ149899">
    <property type="protein sequence ID" value="PZC78613.1"/>
    <property type="molecule type" value="Genomic_DNA"/>
</dbReference>
<dbReference type="OrthoDB" id="429932at2759"/>
<evidence type="ECO:0000313" key="2">
    <source>
        <dbReference type="EMBL" id="PZC78613.1"/>
    </source>
</evidence>
<gene>
    <name evidence="2" type="primary">HaOG201990</name>
    <name evidence="2" type="ORF">B5X24_HaOG201990</name>
</gene>
<dbReference type="PANTHER" id="PTHR10073:SF47">
    <property type="entry name" value="DNA MISMATCH REPAIR PROTEIN MLH3"/>
    <property type="match status" value="1"/>
</dbReference>
<name>A0A2W1C378_HELAM</name>
<dbReference type="SUPFAM" id="SSF118116">
    <property type="entry name" value="DNA mismatch repair protein MutL"/>
    <property type="match status" value="1"/>
</dbReference>
<proteinExistence type="predicted"/>
<accession>A0A2W1C378</accession>
<evidence type="ECO:0000259" key="1">
    <source>
        <dbReference type="SMART" id="SM00853"/>
    </source>
</evidence>
<dbReference type="SMART" id="SM00853">
    <property type="entry name" value="MutL_C"/>
    <property type="match status" value="1"/>
</dbReference>
<dbReference type="GO" id="GO:0032300">
    <property type="term" value="C:mismatch repair complex"/>
    <property type="evidence" value="ECO:0007669"/>
    <property type="project" value="InterPro"/>
</dbReference>
<dbReference type="Gene3D" id="3.30.1540.20">
    <property type="entry name" value="MutL, C-terminal domain, dimerisation subdomain"/>
    <property type="match status" value="1"/>
</dbReference>
<protein>
    <recommendedName>
        <fullName evidence="1">MutL C-terminal dimerisation domain-containing protein</fullName>
    </recommendedName>
</protein>
<dbReference type="InterPro" id="IPR038973">
    <property type="entry name" value="MutL/Mlh/Pms-like"/>
</dbReference>
<dbReference type="Gene3D" id="3.30.1370.100">
    <property type="entry name" value="MutL, C-terminal domain, regulatory subdomain"/>
    <property type="match status" value="1"/>
</dbReference>
<evidence type="ECO:0000313" key="3">
    <source>
        <dbReference type="Proteomes" id="UP000249218"/>
    </source>
</evidence>
<feature type="domain" description="MutL C-terminal dimerisation" evidence="1">
    <location>
        <begin position="454"/>
        <end position="617"/>
    </location>
</feature>
<dbReference type="Proteomes" id="UP000249218">
    <property type="component" value="Unassembled WGS sequence"/>
</dbReference>
<dbReference type="InterPro" id="IPR014790">
    <property type="entry name" value="MutL_C"/>
</dbReference>
<dbReference type="InterPro" id="IPR042120">
    <property type="entry name" value="MutL_C_dimsub"/>
</dbReference>
<dbReference type="AlphaFoldDB" id="A0A2W1C378"/>
<dbReference type="PANTHER" id="PTHR10073">
    <property type="entry name" value="DNA MISMATCH REPAIR PROTEIN MLH, PMS, MUTL"/>
    <property type="match status" value="1"/>
</dbReference>
<dbReference type="Pfam" id="PF08676">
    <property type="entry name" value="MutL_C"/>
    <property type="match status" value="1"/>
</dbReference>
<sequence length="672" mass="78184">MLNVPATLESVTREFYNRGRHFNCTQKETSFQTISGPLTILTYDSHGHHKNEVFLNNDIANCDMTNKKHNVRFITKQSKDNFITSNDLNIRCKKSCKPVSRQPKIYDLCMRQRINETLYTIEYTKSNESCHYTEPNHFLVNNATYVKEKANTTELNPPSYGNTYTLSPFHHSFDLNTITNIKQHSLQNRIKSHEMFETYTIDDSDRVINNDYNEPNTGKNDYLIGNNNINIVFVSKSQRSETEPSKIEPLNWCETVLNEIENGDAELHSKENVRFNDSLYDNFINNDDGIDEWVANEVGQIIENNKVNNVTEDVSHHFVENKKETRVINNETIIEDPPNINNQINYAANNDYNYEINHFNVKNRHRFVPKGMSQIFENCQTKGACDYKLDEEYYEDSIYNNFAKDVQVNTEIYEPVVQNVEDHATKNIHKFESKVKKDNASLIFDETSLKDAKVLGQVDCKFIAAIMKKRSCETMETAEYLILFDQHAVHERIRLERNLADYLNEDKWATVAVENVVLKMSNDQILYLHNYKDKFAQLGLQWTINDKEVNVHSIPEAILGKNPREVEKVIKAVRNLIIEEINVMKMQKGCLSLYPKSIMDLVFSEACRYAIKFGDQLSKNECIELLHDLSNCKTPFQCAHGRPVMAVIMDIKAENREYKINMSKLKQFKRVK</sequence>
<reference evidence="2 3" key="1">
    <citation type="journal article" date="2017" name="BMC Biol.">
        <title>Genomic innovations, transcriptional plasticity and gene loss underlying the evolution and divergence of two highly polyphagous and invasive Helicoverpa pest species.</title>
        <authorList>
            <person name="Pearce S.L."/>
            <person name="Clarke D.F."/>
            <person name="East P.D."/>
            <person name="Elfekih S."/>
            <person name="Gordon K.H."/>
            <person name="Jermiin L.S."/>
            <person name="McGaughran A."/>
            <person name="Oakeshott J.G."/>
            <person name="Papanikolaou A."/>
            <person name="Perera O.P."/>
            <person name="Rane R.V."/>
            <person name="Richards S."/>
            <person name="Tay W.T."/>
            <person name="Walsh T.K."/>
            <person name="Anderson A."/>
            <person name="Anderson C.J."/>
            <person name="Asgari S."/>
            <person name="Board P.G."/>
            <person name="Bretschneider A."/>
            <person name="Campbell P.M."/>
            <person name="Chertemps T."/>
            <person name="Christeller J.T."/>
            <person name="Coppin C.W."/>
            <person name="Downes S.J."/>
            <person name="Duan G."/>
            <person name="Farnsworth C.A."/>
            <person name="Good R.T."/>
            <person name="Han L.B."/>
            <person name="Han Y.C."/>
            <person name="Hatje K."/>
            <person name="Horne I."/>
            <person name="Huang Y.P."/>
            <person name="Hughes D.S."/>
            <person name="Jacquin-Joly E."/>
            <person name="James W."/>
            <person name="Jhangiani S."/>
            <person name="Kollmar M."/>
            <person name="Kuwar S.S."/>
            <person name="Li S."/>
            <person name="Liu N.Y."/>
            <person name="Maibeche M.T."/>
            <person name="Miller J.R."/>
            <person name="Montagne N."/>
            <person name="Perry T."/>
            <person name="Qu J."/>
            <person name="Song S.V."/>
            <person name="Sutton G.G."/>
            <person name="Vogel H."/>
            <person name="Walenz B.P."/>
            <person name="Xu W."/>
            <person name="Zhang H.J."/>
            <person name="Zou Z."/>
            <person name="Batterham P."/>
            <person name="Edwards O.R."/>
            <person name="Feyereisen R."/>
            <person name="Gibbs R.A."/>
            <person name="Heckel D.G."/>
            <person name="McGrath A."/>
            <person name="Robin C."/>
            <person name="Scherer S.E."/>
            <person name="Worley K.C."/>
            <person name="Wu Y.D."/>
        </authorList>
    </citation>
    <scope>NUCLEOTIDE SEQUENCE [LARGE SCALE GENOMIC DNA]</scope>
    <source>
        <strain evidence="2">Harm_GR_Male_#8</strain>
        <tissue evidence="2">Whole organism</tissue>
    </source>
</reference>
<dbReference type="GO" id="GO:0016887">
    <property type="term" value="F:ATP hydrolysis activity"/>
    <property type="evidence" value="ECO:0007669"/>
    <property type="project" value="InterPro"/>
</dbReference>
<dbReference type="InterPro" id="IPR042121">
    <property type="entry name" value="MutL_C_regsub"/>
</dbReference>
<dbReference type="GO" id="GO:0140664">
    <property type="term" value="F:ATP-dependent DNA damage sensor activity"/>
    <property type="evidence" value="ECO:0007669"/>
    <property type="project" value="InterPro"/>
</dbReference>